<dbReference type="Gene3D" id="3.40.50.170">
    <property type="entry name" value="Formyl transferase, N-terminal domain"/>
    <property type="match status" value="1"/>
</dbReference>
<evidence type="ECO:0000256" key="2">
    <source>
        <dbReference type="ARBA" id="ARBA00012254"/>
    </source>
</evidence>
<dbReference type="Pfam" id="PF00551">
    <property type="entry name" value="Formyl_trans_N"/>
    <property type="match status" value="1"/>
</dbReference>
<dbReference type="OrthoDB" id="5575075at2759"/>
<dbReference type="NCBIfam" id="TIGR00639">
    <property type="entry name" value="PurN"/>
    <property type="match status" value="1"/>
</dbReference>
<dbReference type="InterPro" id="IPR004607">
    <property type="entry name" value="GART"/>
</dbReference>
<evidence type="ECO:0000313" key="6">
    <source>
        <dbReference type="EMBL" id="SJL03152.1"/>
    </source>
</evidence>
<dbReference type="AlphaFoldDB" id="A0A284R379"/>
<dbReference type="InterPro" id="IPR036477">
    <property type="entry name" value="Formyl_transf_N_sf"/>
</dbReference>
<dbReference type="SUPFAM" id="SSF53328">
    <property type="entry name" value="Formyltransferase"/>
    <property type="match status" value="1"/>
</dbReference>
<evidence type="ECO:0000256" key="3">
    <source>
        <dbReference type="ARBA" id="ARBA00022679"/>
    </source>
</evidence>
<keyword evidence="7" id="KW-1185">Reference proteome</keyword>
<feature type="domain" description="Formyl transferase N-terminal" evidence="5">
    <location>
        <begin position="10"/>
        <end position="215"/>
    </location>
</feature>
<keyword evidence="4" id="KW-0658">Purine biosynthesis</keyword>
<sequence length="272" mass="30048">MTDSTAPKRRIVVLISGSGTNLQALIDAQNTPALPDIEISLVLSNRKAAYGLTRAAQANPPIRTAYLALQPYLKANPGKTRDDYDAEVGKIVLKEKPDLVVLAGWMHVFGDGFLDLAYGVKSVEGERPVSSPIPVINLHPALPGEFDGTNAIERAYEAFREGKITRSGAMVHRVVKDVDRGEPLVVREIVFEKDDSLEAFEERLHKVEWEILVKAAKNVLDEANCKLHHSTNPSMLTIVSLAEYNDENREGFKTPAKMYYCVSVFMLSPATM</sequence>
<comment type="pathway">
    <text evidence="1">Purine metabolism; IMP biosynthesis via de novo pathway; N(2)-formyl-N(1)-(5-phospho-D-ribosyl)glycinamide from N(1)-(5-phospho-D-ribosyl)glycinamide (10-formyl THF route): step 1/1.</text>
</comment>
<evidence type="ECO:0000259" key="5">
    <source>
        <dbReference type="Pfam" id="PF00551"/>
    </source>
</evidence>
<proteinExistence type="predicted"/>
<dbReference type="EC" id="2.1.2.2" evidence="2"/>
<dbReference type="InterPro" id="IPR002376">
    <property type="entry name" value="Formyl_transf_N"/>
</dbReference>
<gene>
    <name evidence="6" type="ORF">ARMOST_06498</name>
</gene>
<reference evidence="7" key="1">
    <citation type="journal article" date="2017" name="Nat. Ecol. Evol.">
        <title>Genome expansion and lineage-specific genetic innovations in the forest pathogenic fungi Armillaria.</title>
        <authorList>
            <person name="Sipos G."/>
            <person name="Prasanna A.N."/>
            <person name="Walter M.C."/>
            <person name="O'Connor E."/>
            <person name="Balint B."/>
            <person name="Krizsan K."/>
            <person name="Kiss B."/>
            <person name="Hess J."/>
            <person name="Varga T."/>
            <person name="Slot J."/>
            <person name="Riley R."/>
            <person name="Boka B."/>
            <person name="Rigling D."/>
            <person name="Barry K."/>
            <person name="Lee J."/>
            <person name="Mihaltcheva S."/>
            <person name="LaButti K."/>
            <person name="Lipzen A."/>
            <person name="Waldron R."/>
            <person name="Moloney N.M."/>
            <person name="Sperisen C."/>
            <person name="Kredics L."/>
            <person name="Vagvoelgyi C."/>
            <person name="Patrignani A."/>
            <person name="Fitzpatrick D."/>
            <person name="Nagy I."/>
            <person name="Doyle S."/>
            <person name="Anderson J.B."/>
            <person name="Grigoriev I.V."/>
            <person name="Gueldener U."/>
            <person name="Muensterkoetter M."/>
            <person name="Nagy L.G."/>
        </authorList>
    </citation>
    <scope>NUCLEOTIDE SEQUENCE [LARGE SCALE GENOMIC DNA]</scope>
    <source>
        <strain evidence="7">C18/9</strain>
    </source>
</reference>
<dbReference type="PANTHER" id="PTHR43369">
    <property type="entry name" value="PHOSPHORIBOSYLGLYCINAMIDE FORMYLTRANSFERASE"/>
    <property type="match status" value="1"/>
</dbReference>
<dbReference type="CDD" id="cd08645">
    <property type="entry name" value="FMT_core_GART"/>
    <property type="match status" value="1"/>
</dbReference>
<evidence type="ECO:0000256" key="1">
    <source>
        <dbReference type="ARBA" id="ARBA00005054"/>
    </source>
</evidence>
<name>A0A284R379_ARMOS</name>
<evidence type="ECO:0000256" key="4">
    <source>
        <dbReference type="ARBA" id="ARBA00022755"/>
    </source>
</evidence>
<protein>
    <recommendedName>
        <fullName evidence="2">phosphoribosylglycinamide formyltransferase 1</fullName>
        <ecNumber evidence="2">2.1.2.2</ecNumber>
    </recommendedName>
</protein>
<keyword evidence="3 6" id="KW-0808">Transferase</keyword>
<dbReference type="EMBL" id="FUEG01000004">
    <property type="protein sequence ID" value="SJL03152.1"/>
    <property type="molecule type" value="Genomic_DNA"/>
</dbReference>
<dbReference type="GO" id="GO:0004644">
    <property type="term" value="F:phosphoribosylglycinamide formyltransferase activity"/>
    <property type="evidence" value="ECO:0007669"/>
    <property type="project" value="UniProtKB-EC"/>
</dbReference>
<dbReference type="GO" id="GO:0006189">
    <property type="term" value="P:'de novo' IMP biosynthetic process"/>
    <property type="evidence" value="ECO:0007669"/>
    <property type="project" value="InterPro"/>
</dbReference>
<dbReference type="Proteomes" id="UP000219338">
    <property type="component" value="Unassembled WGS sequence"/>
</dbReference>
<dbReference type="OMA" id="CAGFMHI"/>
<dbReference type="GO" id="GO:0005737">
    <property type="term" value="C:cytoplasm"/>
    <property type="evidence" value="ECO:0007669"/>
    <property type="project" value="TreeGrafter"/>
</dbReference>
<evidence type="ECO:0000313" key="7">
    <source>
        <dbReference type="Proteomes" id="UP000219338"/>
    </source>
</evidence>
<dbReference type="STRING" id="47428.A0A284R379"/>
<organism evidence="6 7">
    <name type="scientific">Armillaria ostoyae</name>
    <name type="common">Armillaria root rot fungus</name>
    <dbReference type="NCBI Taxonomy" id="47428"/>
    <lineage>
        <taxon>Eukaryota</taxon>
        <taxon>Fungi</taxon>
        <taxon>Dikarya</taxon>
        <taxon>Basidiomycota</taxon>
        <taxon>Agaricomycotina</taxon>
        <taxon>Agaricomycetes</taxon>
        <taxon>Agaricomycetidae</taxon>
        <taxon>Agaricales</taxon>
        <taxon>Marasmiineae</taxon>
        <taxon>Physalacriaceae</taxon>
        <taxon>Armillaria</taxon>
    </lineage>
</organism>
<dbReference type="PANTHER" id="PTHR43369:SF2">
    <property type="entry name" value="PHOSPHORIBOSYLGLYCINAMIDE FORMYLTRANSFERASE"/>
    <property type="match status" value="1"/>
</dbReference>
<accession>A0A284R379</accession>